<keyword evidence="3" id="KW-0862">Zinc</keyword>
<dbReference type="InterPro" id="IPR044097">
    <property type="entry name" value="Bds1/SdsA1_MBL-fold"/>
</dbReference>
<proteinExistence type="inferred from homology"/>
<dbReference type="EMBL" id="JAXOVC010000007">
    <property type="protein sequence ID" value="KAK4499580.1"/>
    <property type="molecule type" value="Genomic_DNA"/>
</dbReference>
<keyword evidence="7" id="KW-1185">Reference proteome</keyword>
<dbReference type="PANTHER" id="PTHR43223">
    <property type="entry name" value="ALKYL/ARYL-SULFATASE"/>
    <property type="match status" value="1"/>
</dbReference>
<dbReference type="Gene3D" id="1.25.40.880">
    <property type="entry name" value="Alkyl sulfatase, dimerisation domain"/>
    <property type="match status" value="1"/>
</dbReference>
<evidence type="ECO:0000256" key="1">
    <source>
        <dbReference type="ARBA" id="ARBA00022723"/>
    </source>
</evidence>
<dbReference type="Pfam" id="PF14863">
    <property type="entry name" value="Alkyl_sulf_dimr"/>
    <property type="match status" value="1"/>
</dbReference>
<dbReference type="Pfam" id="PF00753">
    <property type="entry name" value="Lactamase_B"/>
    <property type="match status" value="1"/>
</dbReference>
<dbReference type="SUPFAM" id="SSF56281">
    <property type="entry name" value="Metallo-hydrolase/oxidoreductase"/>
    <property type="match status" value="1"/>
</dbReference>
<feature type="domain" description="Metallo-beta-lactamase" evidence="5">
    <location>
        <begin position="88"/>
        <end position="310"/>
    </location>
</feature>
<dbReference type="PANTHER" id="PTHR43223:SF1">
    <property type="entry name" value="ALKYL_ARYL-SULFATASE BDS1"/>
    <property type="match status" value="1"/>
</dbReference>
<dbReference type="InterPro" id="IPR029228">
    <property type="entry name" value="Alkyl_sulf_dimr"/>
</dbReference>
<evidence type="ECO:0000256" key="3">
    <source>
        <dbReference type="ARBA" id="ARBA00022833"/>
    </source>
</evidence>
<dbReference type="CDD" id="cd07710">
    <property type="entry name" value="arylsulfatase_Sdsa1-like_MBL-fold"/>
    <property type="match status" value="1"/>
</dbReference>
<name>A0ABR0EDL3_ZASCE</name>
<reference evidence="6 7" key="1">
    <citation type="journal article" date="2023" name="G3 (Bethesda)">
        <title>A chromosome-level genome assembly of Zasmidium syzygii isolated from banana leaves.</title>
        <authorList>
            <person name="van Westerhoven A.C."/>
            <person name="Mehrabi R."/>
            <person name="Talebi R."/>
            <person name="Steentjes M.B.F."/>
            <person name="Corcolon B."/>
            <person name="Chong P.A."/>
            <person name="Kema G.H.J."/>
            <person name="Seidl M.F."/>
        </authorList>
    </citation>
    <scope>NUCLEOTIDE SEQUENCE [LARGE SCALE GENOMIC DNA]</scope>
    <source>
        <strain evidence="6 7">P124</strain>
    </source>
</reference>
<dbReference type="InterPro" id="IPR029229">
    <property type="entry name" value="Alkyl_sulf_C"/>
</dbReference>
<dbReference type="InterPro" id="IPR036866">
    <property type="entry name" value="RibonucZ/Hydroxyglut_hydro"/>
</dbReference>
<dbReference type="InterPro" id="IPR001279">
    <property type="entry name" value="Metallo-B-lactamas"/>
</dbReference>
<protein>
    <recommendedName>
        <fullName evidence="5">Metallo-beta-lactamase domain-containing protein</fullName>
    </recommendedName>
</protein>
<dbReference type="Gene3D" id="3.30.1050.10">
    <property type="entry name" value="SCP2 sterol-binding domain"/>
    <property type="match status" value="1"/>
</dbReference>
<dbReference type="InterPro" id="IPR038536">
    <property type="entry name" value="Alkyl/aryl-sulf_dimr_sf"/>
</dbReference>
<evidence type="ECO:0000313" key="6">
    <source>
        <dbReference type="EMBL" id="KAK4499580.1"/>
    </source>
</evidence>
<accession>A0ABR0EDL3</accession>
<comment type="caution">
    <text evidence="6">The sequence shown here is derived from an EMBL/GenBank/DDBJ whole genome shotgun (WGS) entry which is preliminary data.</text>
</comment>
<organism evidence="6 7">
    <name type="scientific">Zasmidium cellare</name>
    <name type="common">Wine cellar mold</name>
    <name type="synonym">Racodium cellare</name>
    <dbReference type="NCBI Taxonomy" id="395010"/>
    <lineage>
        <taxon>Eukaryota</taxon>
        <taxon>Fungi</taxon>
        <taxon>Dikarya</taxon>
        <taxon>Ascomycota</taxon>
        <taxon>Pezizomycotina</taxon>
        <taxon>Dothideomycetes</taxon>
        <taxon>Dothideomycetidae</taxon>
        <taxon>Mycosphaerellales</taxon>
        <taxon>Mycosphaerellaceae</taxon>
        <taxon>Zasmidium</taxon>
    </lineage>
</organism>
<dbReference type="Gene3D" id="3.60.15.30">
    <property type="entry name" value="Metallo-beta-lactamase domain"/>
    <property type="match status" value="1"/>
</dbReference>
<dbReference type="Pfam" id="PF14864">
    <property type="entry name" value="Alkyl_sulf_C"/>
    <property type="match status" value="1"/>
</dbReference>
<dbReference type="SMART" id="SM00849">
    <property type="entry name" value="Lactamase_B"/>
    <property type="match status" value="1"/>
</dbReference>
<evidence type="ECO:0000256" key="4">
    <source>
        <dbReference type="ARBA" id="ARBA00033751"/>
    </source>
</evidence>
<comment type="similarity">
    <text evidence="4">Belongs to the metallo-beta-lactamase superfamily. Type III sulfatase family.</text>
</comment>
<gene>
    <name evidence="6" type="ORF">PRZ48_010098</name>
</gene>
<keyword evidence="1" id="KW-0479">Metal-binding</keyword>
<sequence length="632" mass="69526">MASKSHEVLPNDGNATKNASRGLIATLHPPVIRDSSGNIIWNNNDYSFLDVTCPETVDPKLWRQGQLTNIHGLFEVTAGIYQVRGYDISNMTIIEGKTGVIVMDPLISSECARAAYNLYSKHRGGRPVKAVIYSHSHIDHYGGALGVLPESSTGQYDIPIIAPEGFMEEATSEAIFVGPIMRKRAVSMYGNTLPKGPKGQVGVGLGLATSRGTTSLIPPNDLIKTTSEERVIDGVKIIFQMVPETEAPAEINFYLPNHKALCISECATNNMHNIITLRGALVRDAKKWSKHLDETIDLFCHDAEVLFAGHHWPTWGREDIVKLISEQRDLYAYMHDQTVRMMNLGYNGTEIAEQMTLPPTLANAWHLQGFYGSLSHNVKAIYQRYMTWFDGNPANLWKHPPKEEAKRYVACMGGVDAVVGKAAGFVADGDLRFAATLLDHAVAAEPTHTEAKNSLADVYEKLGFGAENATWRNFYLTAAQRLRAAAGARKRDGSGQFKKLASINPGSTIEQWLDALSVELDGPRASRVDASGRSPSFTILLKVPSEDATHLVRLSNGTLSHRRQIQEQNTPGMNEAGLTLTVAKQDLYQLLAKARLDVVKTKYRGDFRVLETLLDLLNILQPAAAERATGKL</sequence>
<evidence type="ECO:0000259" key="5">
    <source>
        <dbReference type="SMART" id="SM00849"/>
    </source>
</evidence>
<dbReference type="InterPro" id="IPR052195">
    <property type="entry name" value="Bact_Alkyl/Aryl-Sulfatase"/>
</dbReference>
<evidence type="ECO:0000313" key="7">
    <source>
        <dbReference type="Proteomes" id="UP001305779"/>
    </source>
</evidence>
<dbReference type="InterPro" id="IPR036527">
    <property type="entry name" value="SCP2_sterol-bd_dom_sf"/>
</dbReference>
<dbReference type="SUPFAM" id="SSF55718">
    <property type="entry name" value="SCP-like"/>
    <property type="match status" value="1"/>
</dbReference>
<evidence type="ECO:0000256" key="2">
    <source>
        <dbReference type="ARBA" id="ARBA00022801"/>
    </source>
</evidence>
<dbReference type="Proteomes" id="UP001305779">
    <property type="component" value="Unassembled WGS sequence"/>
</dbReference>
<keyword evidence="2" id="KW-0378">Hydrolase</keyword>